<dbReference type="PANTHER" id="PTHR44154:SF1">
    <property type="entry name" value="QUINONE OXIDOREDUCTASE"/>
    <property type="match status" value="1"/>
</dbReference>
<protein>
    <submittedName>
        <fullName evidence="8">NADPH:quinone reductase</fullName>
    </submittedName>
</protein>
<dbReference type="GO" id="GO:0005737">
    <property type="term" value="C:cytoplasm"/>
    <property type="evidence" value="ECO:0007669"/>
    <property type="project" value="UniProtKB-SubCell"/>
</dbReference>
<dbReference type="PROSITE" id="PS01162">
    <property type="entry name" value="QOR_ZETA_CRYSTAL"/>
    <property type="match status" value="1"/>
</dbReference>
<dbReference type="Proteomes" id="UP000600026">
    <property type="component" value="Unassembled WGS sequence"/>
</dbReference>
<gene>
    <name evidence="8" type="primary">qor_1</name>
    <name evidence="8" type="ORF">Sxan_25860</name>
</gene>
<evidence type="ECO:0000259" key="7">
    <source>
        <dbReference type="SMART" id="SM00829"/>
    </source>
</evidence>
<keyword evidence="9" id="KW-1185">Reference proteome</keyword>
<keyword evidence="3" id="KW-0963">Cytoplasm</keyword>
<dbReference type="GO" id="GO:0003723">
    <property type="term" value="F:RNA binding"/>
    <property type="evidence" value="ECO:0007669"/>
    <property type="project" value="UniProtKB-KW"/>
</dbReference>
<keyword evidence="6" id="KW-0007">Acetylation</keyword>
<dbReference type="GO" id="GO:0016491">
    <property type="term" value="F:oxidoreductase activity"/>
    <property type="evidence" value="ECO:0007669"/>
    <property type="project" value="InterPro"/>
</dbReference>
<evidence type="ECO:0000313" key="9">
    <source>
        <dbReference type="Proteomes" id="UP000600026"/>
    </source>
</evidence>
<comment type="caution">
    <text evidence="8">The sequence shown here is derived from an EMBL/GenBank/DDBJ whole genome shotgun (WGS) entry which is preliminary data.</text>
</comment>
<comment type="subcellular location">
    <subcellularLocation>
        <location evidence="1">Cytoplasm</location>
    </subcellularLocation>
</comment>
<dbReference type="Pfam" id="PF08240">
    <property type="entry name" value="ADH_N"/>
    <property type="match status" value="1"/>
</dbReference>
<evidence type="ECO:0000256" key="6">
    <source>
        <dbReference type="ARBA" id="ARBA00022990"/>
    </source>
</evidence>
<dbReference type="EMBL" id="BNEE01000006">
    <property type="protein sequence ID" value="GHI85222.1"/>
    <property type="molecule type" value="Genomic_DNA"/>
</dbReference>
<dbReference type="InterPro" id="IPR051603">
    <property type="entry name" value="Zinc-ADH_QOR/CCCR"/>
</dbReference>
<proteinExistence type="predicted"/>
<evidence type="ECO:0000256" key="3">
    <source>
        <dbReference type="ARBA" id="ARBA00022490"/>
    </source>
</evidence>
<organism evidence="8 9">
    <name type="scientific">Streptomyces xanthophaeus</name>
    <dbReference type="NCBI Taxonomy" id="67385"/>
    <lineage>
        <taxon>Bacteria</taxon>
        <taxon>Bacillati</taxon>
        <taxon>Actinomycetota</taxon>
        <taxon>Actinomycetes</taxon>
        <taxon>Kitasatosporales</taxon>
        <taxon>Streptomycetaceae</taxon>
        <taxon>Streptomyces</taxon>
    </lineage>
</organism>
<dbReference type="RefSeq" id="WP_031139793.1">
    <property type="nucleotide sequence ID" value="NZ_BNEE01000006.1"/>
</dbReference>
<dbReference type="Gene3D" id="3.40.50.720">
    <property type="entry name" value="NAD(P)-binding Rossmann-like Domain"/>
    <property type="match status" value="1"/>
</dbReference>
<evidence type="ECO:0000256" key="5">
    <source>
        <dbReference type="ARBA" id="ARBA00022884"/>
    </source>
</evidence>
<evidence type="ECO:0000313" key="8">
    <source>
        <dbReference type="EMBL" id="GHI85222.1"/>
    </source>
</evidence>
<evidence type="ECO:0000256" key="4">
    <source>
        <dbReference type="ARBA" id="ARBA00022857"/>
    </source>
</evidence>
<dbReference type="Gene3D" id="3.90.180.10">
    <property type="entry name" value="Medium-chain alcohol dehydrogenases, catalytic domain"/>
    <property type="match status" value="1"/>
</dbReference>
<dbReference type="SUPFAM" id="SSF51735">
    <property type="entry name" value="NAD(P)-binding Rossmann-fold domains"/>
    <property type="match status" value="1"/>
</dbReference>
<dbReference type="InterPro" id="IPR020843">
    <property type="entry name" value="ER"/>
</dbReference>
<keyword evidence="5" id="KW-0694">RNA-binding</keyword>
<reference evidence="8" key="1">
    <citation type="submission" date="2020-09" db="EMBL/GenBank/DDBJ databases">
        <title>Whole genome shotgun sequence of Streptomyces xanthophaeus NBRC 12829.</title>
        <authorList>
            <person name="Komaki H."/>
            <person name="Tamura T."/>
        </authorList>
    </citation>
    <scope>NUCLEOTIDE SEQUENCE</scope>
    <source>
        <strain evidence="8">NBRC 12829</strain>
    </source>
</reference>
<feature type="domain" description="Enoyl reductase (ER)" evidence="7">
    <location>
        <begin position="10"/>
        <end position="321"/>
    </location>
</feature>
<dbReference type="InterPro" id="IPR011032">
    <property type="entry name" value="GroES-like_sf"/>
</dbReference>
<evidence type="ECO:0000256" key="1">
    <source>
        <dbReference type="ARBA" id="ARBA00004496"/>
    </source>
</evidence>
<dbReference type="GO" id="GO:0008270">
    <property type="term" value="F:zinc ion binding"/>
    <property type="evidence" value="ECO:0007669"/>
    <property type="project" value="InterPro"/>
</dbReference>
<name>A0A919GXN2_9ACTN</name>
<dbReference type="SUPFAM" id="SSF50129">
    <property type="entry name" value="GroES-like"/>
    <property type="match status" value="1"/>
</dbReference>
<dbReference type="PANTHER" id="PTHR44154">
    <property type="entry name" value="QUINONE OXIDOREDUCTASE"/>
    <property type="match status" value="1"/>
</dbReference>
<dbReference type="Pfam" id="PF00107">
    <property type="entry name" value="ADH_zinc_N"/>
    <property type="match status" value="1"/>
</dbReference>
<sequence length="323" mass="32281">MRATQAIGFGGPDVLVPAELPDPVAGPGQVLVSVAAVDTIFVDTQVRRGWGREFFPVAPPYVPGGGIAGTVRATGEGVDPAWTGRRVVASVGISGGYAELALAPAEALAAVPDEVSFTDAAALVHDGVTSARLLETTGLGPGEQVLILGASGGMGTVLVQLAKAAGARVVGVARGERKTALVRELGADAVVDAARPDWVEQARGALGAAGADVVLDGVGGEVGLAAFPLVATGGRFSAHGAPTGGFAAVDPQDAQARGIRLLGIADVQLTDTEHAGLATRALRAAAEGLLRPVIGATFPLERAAEAHGAIESRELLGKTVITV</sequence>
<accession>A0A919GXN2</accession>
<dbReference type="SMART" id="SM00829">
    <property type="entry name" value="PKS_ER"/>
    <property type="match status" value="1"/>
</dbReference>
<dbReference type="InterPro" id="IPR036291">
    <property type="entry name" value="NAD(P)-bd_dom_sf"/>
</dbReference>
<dbReference type="AlphaFoldDB" id="A0A919GXN2"/>
<evidence type="ECO:0000256" key="2">
    <source>
        <dbReference type="ARBA" id="ARBA00011881"/>
    </source>
</evidence>
<dbReference type="InterPro" id="IPR013154">
    <property type="entry name" value="ADH-like_N"/>
</dbReference>
<dbReference type="InterPro" id="IPR002364">
    <property type="entry name" value="Quin_OxRdtase/zeta-crystal_CS"/>
</dbReference>
<keyword evidence="4" id="KW-0521">NADP</keyword>
<dbReference type="OrthoDB" id="5195079at2"/>
<dbReference type="InterPro" id="IPR013149">
    <property type="entry name" value="ADH-like_C"/>
</dbReference>
<comment type="subunit">
    <text evidence="2">Homotetramer.</text>
</comment>